<dbReference type="STRING" id="294935.ATN88_19710"/>
<sequence>MKKILLPLTFALSAQVSAEEQRYVDGARWAFVSDAASTKLAVVDTFTQKHVDTLSLSAIPTELEVSDLQDLLVYIDGKTPSLYMYDLANEKHTEMPLSFVPNQIVFHPDGAQLAVGGNDALVFVMPLDKKIMGTFEDVDSPFSLNFDNGGYNLYVTEQDSGNTFVYRFHDGHRSQMQLGEGRVSEITLSPDARLGMVAQYKDNSVYVRDLFMDAEFGKFEMPATPHRPYVSSDSEHIILAADDGNGVVINAWSGEKVRDIKVGANPGALRSGWLETIGIVSSDSALSVFDIAQSTPEKTVALNAPLEDVVVVSDSKTLFATQEKSSSLFVYDIRTAAQLSSIETGLTQPRHMVMGITNTICH</sequence>
<dbReference type="InterPro" id="IPR011045">
    <property type="entry name" value="N2O_reductase_N"/>
</dbReference>
<organism evidence="1 2">
    <name type="scientific">Enterovibrio coralii</name>
    <dbReference type="NCBI Taxonomy" id="294935"/>
    <lineage>
        <taxon>Bacteria</taxon>
        <taxon>Pseudomonadati</taxon>
        <taxon>Pseudomonadota</taxon>
        <taxon>Gammaproteobacteria</taxon>
        <taxon>Vibrionales</taxon>
        <taxon>Vibrionaceae</taxon>
        <taxon>Enterovibrio</taxon>
    </lineage>
</organism>
<dbReference type="InterPro" id="IPR011044">
    <property type="entry name" value="Quino_amine_DH_bsu"/>
</dbReference>
<accession>A0A135I9B6</accession>
<dbReference type="InterPro" id="IPR015943">
    <property type="entry name" value="WD40/YVTN_repeat-like_dom_sf"/>
</dbReference>
<dbReference type="PANTHER" id="PTHR47197:SF3">
    <property type="entry name" value="DIHYDRO-HEME D1 DEHYDROGENASE"/>
    <property type="match status" value="1"/>
</dbReference>
<name>A0A135I9B6_9GAMM</name>
<dbReference type="EMBL" id="LNTY01000030">
    <property type="protein sequence ID" value="KXF82043.1"/>
    <property type="molecule type" value="Genomic_DNA"/>
</dbReference>
<dbReference type="Gene3D" id="2.130.10.10">
    <property type="entry name" value="YVTN repeat-like/Quinoprotein amine dehydrogenase"/>
    <property type="match status" value="2"/>
</dbReference>
<dbReference type="SUPFAM" id="SSF50969">
    <property type="entry name" value="YVTN repeat-like/Quinoprotein amine dehydrogenase"/>
    <property type="match status" value="1"/>
</dbReference>
<dbReference type="RefSeq" id="WP_067414726.1">
    <property type="nucleotide sequence ID" value="NZ_LNTY01000030.1"/>
</dbReference>
<dbReference type="Proteomes" id="UP000070529">
    <property type="component" value="Unassembled WGS sequence"/>
</dbReference>
<dbReference type="SUPFAM" id="SSF50974">
    <property type="entry name" value="Nitrous oxide reductase, N-terminal domain"/>
    <property type="match status" value="1"/>
</dbReference>
<gene>
    <name evidence="1" type="ORF">ATN88_19710</name>
</gene>
<comment type="caution">
    <text evidence="1">The sequence shown here is derived from an EMBL/GenBank/DDBJ whole genome shotgun (WGS) entry which is preliminary data.</text>
</comment>
<evidence type="ECO:0000313" key="1">
    <source>
        <dbReference type="EMBL" id="KXF82043.1"/>
    </source>
</evidence>
<dbReference type="InterPro" id="IPR051200">
    <property type="entry name" value="Host-pathogen_enzymatic-act"/>
</dbReference>
<protein>
    <submittedName>
        <fullName evidence="1">Methylamine dehydrogenase</fullName>
    </submittedName>
</protein>
<evidence type="ECO:0000313" key="2">
    <source>
        <dbReference type="Proteomes" id="UP000070529"/>
    </source>
</evidence>
<reference evidence="1 2" key="1">
    <citation type="submission" date="2015-11" db="EMBL/GenBank/DDBJ databases">
        <title>Genomic Taxonomy of the Vibrionaceae.</title>
        <authorList>
            <person name="Gomez-Gil B."/>
            <person name="Enciso-Ibarra J."/>
        </authorList>
    </citation>
    <scope>NUCLEOTIDE SEQUENCE [LARGE SCALE GENOMIC DNA]</scope>
    <source>
        <strain evidence="1 2">CAIM 912</strain>
    </source>
</reference>
<keyword evidence="2" id="KW-1185">Reference proteome</keyword>
<dbReference type="OrthoDB" id="5829821at2"/>
<dbReference type="PANTHER" id="PTHR47197">
    <property type="entry name" value="PROTEIN NIRF"/>
    <property type="match status" value="1"/>
</dbReference>
<dbReference type="AlphaFoldDB" id="A0A135I9B6"/>
<proteinExistence type="predicted"/>